<comment type="similarity">
    <text evidence="2">Belongs to the Nudix hydrolase family.</text>
</comment>
<dbReference type="PANTHER" id="PTHR43758:SF2">
    <property type="entry name" value="OXIDIZED PURINE NUCLEOSIDE TRIPHOSPHATE HYDROLASE"/>
    <property type="match status" value="1"/>
</dbReference>
<evidence type="ECO:0000256" key="4">
    <source>
        <dbReference type="ARBA" id="ARBA00022801"/>
    </source>
</evidence>
<dbReference type="OrthoDB" id="9008185at2"/>
<dbReference type="InterPro" id="IPR020084">
    <property type="entry name" value="NUDIX_hydrolase_CS"/>
</dbReference>
<evidence type="ECO:0000256" key="3">
    <source>
        <dbReference type="ARBA" id="ARBA00022723"/>
    </source>
</evidence>
<dbReference type="GO" id="GO:0005737">
    <property type="term" value="C:cytoplasm"/>
    <property type="evidence" value="ECO:0007669"/>
    <property type="project" value="TreeGrafter"/>
</dbReference>
<dbReference type="EMBL" id="SIRE01000007">
    <property type="protein sequence ID" value="TBL79417.1"/>
    <property type="molecule type" value="Genomic_DNA"/>
</dbReference>
<dbReference type="GO" id="GO:0016818">
    <property type="term" value="F:hydrolase activity, acting on acid anhydrides, in phosphorus-containing anhydrides"/>
    <property type="evidence" value="ECO:0007669"/>
    <property type="project" value="TreeGrafter"/>
</dbReference>
<comment type="cofactor">
    <cofactor evidence="1">
        <name>Mg(2+)</name>
        <dbReference type="ChEBI" id="CHEBI:18420"/>
    </cofactor>
</comment>
<keyword evidence="5" id="KW-0460">Magnesium</keyword>
<name>A0A4Q9DRJ4_9BACL</name>
<dbReference type="CDD" id="cd18875">
    <property type="entry name" value="NUDIX_Hydrolase"/>
    <property type="match status" value="1"/>
</dbReference>
<keyword evidence="3" id="KW-0479">Metal-binding</keyword>
<dbReference type="AlphaFoldDB" id="A0A4Q9DRJ4"/>
<dbReference type="PANTHER" id="PTHR43758">
    <property type="entry name" value="7,8-DIHYDRO-8-OXOGUANINE TRIPHOSPHATASE"/>
    <property type="match status" value="1"/>
</dbReference>
<evidence type="ECO:0000313" key="8">
    <source>
        <dbReference type="Proteomes" id="UP000293142"/>
    </source>
</evidence>
<protein>
    <submittedName>
        <fullName evidence="7">8-oxo-dGTP diphosphatase</fullName>
    </submittedName>
</protein>
<keyword evidence="4" id="KW-0378">Hydrolase</keyword>
<evidence type="ECO:0000313" key="7">
    <source>
        <dbReference type="EMBL" id="TBL79417.1"/>
    </source>
</evidence>
<dbReference type="Gene3D" id="3.90.79.10">
    <property type="entry name" value="Nucleoside Triphosphate Pyrophosphohydrolase"/>
    <property type="match status" value="1"/>
</dbReference>
<sequence>MASGDVNNIKTMLYTMCLVRNNDQVLLINRPNERGFPGWIGPGGKVDFPESLTEGAAREVWEETGLRVGRLVYKGLDEFVDPKQNCRYMVFNYLADSFEGELLENPPEGELKWIPIKEALDYPMQSWFKRRFPLFFEEGTFEIYEIYDQAEKVTIKESVKKL</sequence>
<evidence type="ECO:0000259" key="6">
    <source>
        <dbReference type="PROSITE" id="PS51462"/>
    </source>
</evidence>
<comment type="caution">
    <text evidence="7">The sequence shown here is derived from an EMBL/GenBank/DDBJ whole genome shotgun (WGS) entry which is preliminary data.</text>
</comment>
<proteinExistence type="inferred from homology"/>
<dbReference type="InterPro" id="IPR000086">
    <property type="entry name" value="NUDIX_hydrolase_dom"/>
</dbReference>
<feature type="domain" description="Nudix hydrolase" evidence="6">
    <location>
        <begin position="10"/>
        <end position="137"/>
    </location>
</feature>
<dbReference type="Proteomes" id="UP000293142">
    <property type="component" value="Unassembled WGS sequence"/>
</dbReference>
<dbReference type="PROSITE" id="PS51462">
    <property type="entry name" value="NUDIX"/>
    <property type="match status" value="1"/>
</dbReference>
<gene>
    <name evidence="7" type="ORF">EYB31_10905</name>
</gene>
<dbReference type="GO" id="GO:0046872">
    <property type="term" value="F:metal ion binding"/>
    <property type="evidence" value="ECO:0007669"/>
    <property type="project" value="UniProtKB-KW"/>
</dbReference>
<dbReference type="PROSITE" id="PS00893">
    <property type="entry name" value="NUDIX_BOX"/>
    <property type="match status" value="1"/>
</dbReference>
<organism evidence="7 8">
    <name type="scientific">Paenibacillus thalictri</name>
    <dbReference type="NCBI Taxonomy" id="2527873"/>
    <lineage>
        <taxon>Bacteria</taxon>
        <taxon>Bacillati</taxon>
        <taxon>Bacillota</taxon>
        <taxon>Bacilli</taxon>
        <taxon>Bacillales</taxon>
        <taxon>Paenibacillaceae</taxon>
        <taxon>Paenibacillus</taxon>
    </lineage>
</organism>
<accession>A0A4Q9DRJ4</accession>
<evidence type="ECO:0000256" key="2">
    <source>
        <dbReference type="ARBA" id="ARBA00005582"/>
    </source>
</evidence>
<dbReference type="Pfam" id="PF00293">
    <property type="entry name" value="NUDIX"/>
    <property type="match status" value="1"/>
</dbReference>
<keyword evidence="8" id="KW-1185">Reference proteome</keyword>
<dbReference type="InterPro" id="IPR015797">
    <property type="entry name" value="NUDIX_hydrolase-like_dom_sf"/>
</dbReference>
<dbReference type="RefSeq" id="WP_131013361.1">
    <property type="nucleotide sequence ID" value="NZ_SIRE01000007.1"/>
</dbReference>
<reference evidence="7 8" key="1">
    <citation type="submission" date="2019-02" db="EMBL/GenBank/DDBJ databases">
        <title>Paenibacillus sp. nov., isolated from surface-sterilized tissue of Thalictrum simplex L.</title>
        <authorList>
            <person name="Tuo L."/>
        </authorList>
    </citation>
    <scope>NUCLEOTIDE SEQUENCE [LARGE SCALE GENOMIC DNA]</scope>
    <source>
        <strain evidence="7 8">N2SHLJ1</strain>
    </source>
</reference>
<evidence type="ECO:0000256" key="1">
    <source>
        <dbReference type="ARBA" id="ARBA00001946"/>
    </source>
</evidence>
<evidence type="ECO:0000256" key="5">
    <source>
        <dbReference type="ARBA" id="ARBA00022842"/>
    </source>
</evidence>
<dbReference type="SUPFAM" id="SSF55811">
    <property type="entry name" value="Nudix"/>
    <property type="match status" value="1"/>
</dbReference>